<dbReference type="Pfam" id="PF11774">
    <property type="entry name" value="Lsr2"/>
    <property type="match status" value="1"/>
</dbReference>
<feature type="domain" description="Lsr2 dimerization" evidence="1">
    <location>
        <begin position="37"/>
        <end position="91"/>
    </location>
</feature>
<sequence>MRTARTALAPCGDRKTDGPLVLRDWGAFLRCRLPAMKKTVIELVDDLDGKGTARTVTFALDGHTYEIELNERNEARLHKALAPFVKAGRKAKPTRRRRAK</sequence>
<reference evidence="2 3" key="1">
    <citation type="submission" date="2018-04" db="EMBL/GenBank/DDBJ databases">
        <authorList>
            <person name="Sanchez E.D."/>
            <person name="Gassner A.E."/>
            <person name="Suri N."/>
            <person name="Nayek S."/>
            <person name="Bhuiyan S."/>
            <person name="Layton S.R."/>
            <person name="Kim T."/>
            <person name="Hughes L.E."/>
            <person name="Garlena R.A."/>
            <person name="Russell D.A."/>
            <person name="Pope W.H."/>
            <person name="Jacobs-Sera D."/>
            <person name="Hendrix R.W."/>
            <person name="Hatfull G.F."/>
        </authorList>
    </citation>
    <scope>NUCLEOTIDE SEQUENCE [LARGE SCALE GENOMIC DNA]</scope>
</reference>
<gene>
    <name evidence="2" type="primary">49</name>
    <name evidence="2" type="ORF">SEA_EDDASA_49</name>
</gene>
<dbReference type="Proteomes" id="UP000246425">
    <property type="component" value="Segment"/>
</dbReference>
<name>A0A2U8UTM7_9CAUD</name>
<dbReference type="InterPro" id="IPR024412">
    <property type="entry name" value="Lsr2_dim_dom"/>
</dbReference>
<accession>A0A2U8UTM7</accession>
<protein>
    <submittedName>
        <fullName evidence="2">Lsr2-like briding protein</fullName>
    </submittedName>
</protein>
<evidence type="ECO:0000313" key="2">
    <source>
        <dbReference type="EMBL" id="AWN07492.1"/>
    </source>
</evidence>
<evidence type="ECO:0000313" key="3">
    <source>
        <dbReference type="Proteomes" id="UP000246425"/>
    </source>
</evidence>
<dbReference type="GO" id="GO:0003677">
    <property type="term" value="F:DNA binding"/>
    <property type="evidence" value="ECO:0007669"/>
    <property type="project" value="InterPro"/>
</dbReference>
<dbReference type="Gene3D" id="3.30.60.230">
    <property type="entry name" value="Lsr2, dimerization domain"/>
    <property type="match status" value="1"/>
</dbReference>
<dbReference type="EMBL" id="MH171096">
    <property type="protein sequence ID" value="AWN07492.1"/>
    <property type="molecule type" value="Genomic_DNA"/>
</dbReference>
<dbReference type="InterPro" id="IPR042261">
    <property type="entry name" value="Lsr2-like_dimerization"/>
</dbReference>
<organism evidence="2 3">
    <name type="scientific">Streptomyces phage Eddasa</name>
    <dbReference type="NCBI Taxonomy" id="2182318"/>
    <lineage>
        <taxon>Viruses</taxon>
        <taxon>Duplodnaviria</taxon>
        <taxon>Heunggongvirae</taxon>
        <taxon>Uroviricota</taxon>
        <taxon>Caudoviricetes</taxon>
        <taxon>Arquatrovirinae</taxon>
        <taxon>Likavirus</taxon>
        <taxon>Likavirus izzy</taxon>
    </lineage>
</organism>
<evidence type="ECO:0000259" key="1">
    <source>
        <dbReference type="Pfam" id="PF11774"/>
    </source>
</evidence>
<proteinExistence type="predicted"/>